<dbReference type="GO" id="GO:0016020">
    <property type="term" value="C:membrane"/>
    <property type="evidence" value="ECO:0007669"/>
    <property type="project" value="TreeGrafter"/>
</dbReference>
<dbReference type="Gene3D" id="3.30.460.10">
    <property type="entry name" value="Beta Polymerase, domain 2"/>
    <property type="match status" value="1"/>
</dbReference>
<dbReference type="FunFam" id="1.10.1410.20:FF:000001">
    <property type="entry name" value="2'-5'-oligoadenylate synthetase 1"/>
    <property type="match status" value="1"/>
</dbReference>
<name>A0A8C3YJF6_9CETA</name>
<dbReference type="InterPro" id="IPR006117">
    <property type="entry name" value="2-5OAS_C_CS"/>
</dbReference>
<dbReference type="GO" id="GO:0045071">
    <property type="term" value="P:negative regulation of viral genome replication"/>
    <property type="evidence" value="ECO:0007669"/>
    <property type="project" value="Ensembl"/>
</dbReference>
<dbReference type="Pfam" id="PF10421">
    <property type="entry name" value="OAS1_C"/>
    <property type="match status" value="1"/>
</dbReference>
<dbReference type="SUPFAM" id="SSF81631">
    <property type="entry name" value="PAP/OAS1 substrate-binding domain"/>
    <property type="match status" value="1"/>
</dbReference>
<evidence type="ECO:0000313" key="8">
    <source>
        <dbReference type="Proteomes" id="UP000694540"/>
    </source>
</evidence>
<dbReference type="PANTHER" id="PTHR11258:SF16">
    <property type="entry name" value="2'-5'-OLIGOADENYLATE SYNTHASE-LIKE PROTEIN"/>
    <property type="match status" value="1"/>
</dbReference>
<dbReference type="GO" id="GO:0005730">
    <property type="term" value="C:nucleolus"/>
    <property type="evidence" value="ECO:0007669"/>
    <property type="project" value="Ensembl"/>
</dbReference>
<evidence type="ECO:0000259" key="6">
    <source>
        <dbReference type="PROSITE" id="PS50053"/>
    </source>
</evidence>
<comment type="similarity">
    <text evidence="1">Belongs to the 2-5A synthase family.</text>
</comment>
<dbReference type="Ensembl" id="ENSCWAT00000018032.1">
    <property type="protein sequence ID" value="ENSCWAP00000016624.1"/>
    <property type="gene ID" value="ENSCWAG00000012666.1"/>
</dbReference>
<dbReference type="Gene3D" id="3.10.20.90">
    <property type="entry name" value="Phosphatidylinositol 3-kinase Catalytic Subunit, Chain A, domain 1"/>
    <property type="match status" value="2"/>
</dbReference>
<evidence type="ECO:0000256" key="4">
    <source>
        <dbReference type="ARBA" id="ARBA00022884"/>
    </source>
</evidence>
<dbReference type="GeneTree" id="ENSGT00510000046406"/>
<dbReference type="GO" id="GO:1900246">
    <property type="term" value="P:positive regulation of RIG-I signaling pathway"/>
    <property type="evidence" value="ECO:0007669"/>
    <property type="project" value="Ensembl"/>
</dbReference>
<dbReference type="SUPFAM" id="SSF81301">
    <property type="entry name" value="Nucleotidyltransferase"/>
    <property type="match status" value="1"/>
</dbReference>
<feature type="domain" description="Ubiquitin-like" evidence="6">
    <location>
        <begin position="429"/>
        <end position="501"/>
    </location>
</feature>
<keyword evidence="2" id="KW-0399">Innate immunity</keyword>
<evidence type="ECO:0000256" key="5">
    <source>
        <dbReference type="ARBA" id="ARBA00023118"/>
    </source>
</evidence>
<evidence type="ECO:0000313" key="7">
    <source>
        <dbReference type="Ensembl" id="ENSCWAP00000016624.1"/>
    </source>
</evidence>
<dbReference type="InterPro" id="IPR029071">
    <property type="entry name" value="Ubiquitin-like_domsf"/>
</dbReference>
<sequence>LDPFGELFMGGSLFMAEGRLDFQSLRDWKEEVLEAVKTVKKFLRQQCFQGDHEQLSDTCSSLRVIGLCVLQVGSFGNGTVLHDTTEVELVVFLSCICSFQEAKNFDDILDQLYKNLWNCQDLLAFHLEDVRLVQGVFCAITFTIQTRMTAKPITFTIVPAYRSLGKGRGSPPPTHMAIYVDLIEAKKLPGNFSPSFSELQRNFVKHRPAKLKSLLRLVKHWYLKVRRLYPRAKLPPFYALELLTVYAWEIGTGAQERFRLDRGLVTVMCLLQEYKFLCIYWTKYYTFQNPIIEDFVRKQLKKERPIILDPADPTYNVAYGYRWDRVAQRARQCLKQDCCHHNENPVPAWYMKVMRGYLDFTIYVDPYESIKKVKEKIQIKLGSLALQRLSFQEPGGERKLLSSRHSFSHYGIFSNTQICLLETIPPPEIQVFVKNPSGGSCAYAIDPSSSILDLKQQIEDQERLLRKEQHLEFQGQVLHDECYLRSYGIRDSDTLILSKRKVERPHF</sequence>
<dbReference type="InterPro" id="IPR000626">
    <property type="entry name" value="Ubiquitin-like_dom"/>
</dbReference>
<dbReference type="AlphaFoldDB" id="A0A8C3YJF6"/>
<dbReference type="GO" id="GO:0005829">
    <property type="term" value="C:cytosol"/>
    <property type="evidence" value="ECO:0007669"/>
    <property type="project" value="Ensembl"/>
</dbReference>
<protein>
    <submittedName>
        <fullName evidence="7">2'-5'-oligoadenylate synthetase like</fullName>
    </submittedName>
</protein>
<accession>A0A8C3YJF6</accession>
<dbReference type="FunFam" id="3.10.20.90:FF:000205">
    <property type="entry name" value="2'-5'-oligoadenylate synthase-like protein 2"/>
    <property type="match status" value="1"/>
</dbReference>
<reference evidence="7" key="2">
    <citation type="submission" date="2025-09" db="UniProtKB">
        <authorList>
            <consortium name="Ensembl"/>
        </authorList>
    </citation>
    <scope>IDENTIFICATION</scope>
</reference>
<dbReference type="PANTHER" id="PTHR11258">
    <property type="entry name" value="2-5 OLIGOADENYLATE SYNTHETASE"/>
    <property type="match status" value="1"/>
</dbReference>
<dbReference type="Pfam" id="PF00240">
    <property type="entry name" value="ubiquitin"/>
    <property type="match status" value="1"/>
</dbReference>
<dbReference type="GO" id="GO:0005654">
    <property type="term" value="C:nucleoplasm"/>
    <property type="evidence" value="ECO:0007669"/>
    <property type="project" value="Ensembl"/>
</dbReference>
<dbReference type="GO" id="GO:0003725">
    <property type="term" value="F:double-stranded RNA binding"/>
    <property type="evidence" value="ECO:0007669"/>
    <property type="project" value="Ensembl"/>
</dbReference>
<dbReference type="InterPro" id="IPR043519">
    <property type="entry name" value="NT_sf"/>
</dbReference>
<dbReference type="PROSITE" id="PS00833">
    <property type="entry name" value="25A_SYNTH_2"/>
    <property type="match status" value="1"/>
</dbReference>
<keyword evidence="5" id="KW-0051">Antiviral defense</keyword>
<dbReference type="GO" id="GO:0003677">
    <property type="term" value="F:DNA binding"/>
    <property type="evidence" value="ECO:0007669"/>
    <property type="project" value="Ensembl"/>
</dbReference>
<dbReference type="GO" id="GO:0051607">
    <property type="term" value="P:defense response to virus"/>
    <property type="evidence" value="ECO:0007669"/>
    <property type="project" value="UniProtKB-KW"/>
</dbReference>
<dbReference type="GO" id="GO:0070106">
    <property type="term" value="P:interleukin-27-mediated signaling pathway"/>
    <property type="evidence" value="ECO:0007669"/>
    <property type="project" value="Ensembl"/>
</dbReference>
<keyword evidence="8" id="KW-1185">Reference proteome</keyword>
<evidence type="ECO:0000256" key="3">
    <source>
        <dbReference type="ARBA" id="ARBA00022859"/>
    </source>
</evidence>
<dbReference type="InterPro" id="IPR018952">
    <property type="entry name" value="2-5-oligoAdlate_synth_1_dom2/C"/>
</dbReference>
<keyword evidence="4" id="KW-0694">RNA-binding</keyword>
<dbReference type="PROSITE" id="PS50053">
    <property type="entry name" value="UBIQUITIN_2"/>
    <property type="match status" value="1"/>
</dbReference>
<dbReference type="Proteomes" id="UP000694540">
    <property type="component" value="Unplaced"/>
</dbReference>
<reference evidence="7" key="1">
    <citation type="submission" date="2025-08" db="UniProtKB">
        <authorList>
            <consortium name="Ensembl"/>
        </authorList>
    </citation>
    <scope>IDENTIFICATION</scope>
</reference>
<dbReference type="GO" id="GO:0045087">
    <property type="term" value="P:innate immune response"/>
    <property type="evidence" value="ECO:0007669"/>
    <property type="project" value="UniProtKB-KW"/>
</dbReference>
<evidence type="ECO:0000256" key="1">
    <source>
        <dbReference type="ARBA" id="ARBA00009526"/>
    </source>
</evidence>
<dbReference type="SMART" id="SM00213">
    <property type="entry name" value="UBQ"/>
    <property type="match status" value="2"/>
</dbReference>
<keyword evidence="3" id="KW-0391">Immunity</keyword>
<dbReference type="PROSITE" id="PS50152">
    <property type="entry name" value="25A_SYNTH_3"/>
    <property type="match status" value="1"/>
</dbReference>
<evidence type="ECO:0000256" key="2">
    <source>
        <dbReference type="ARBA" id="ARBA00022588"/>
    </source>
</evidence>
<proteinExistence type="inferred from homology"/>
<dbReference type="SUPFAM" id="SSF54236">
    <property type="entry name" value="Ubiquitin-like"/>
    <property type="match status" value="2"/>
</dbReference>
<organism evidence="7 8">
    <name type="scientific">Catagonus wagneri</name>
    <name type="common">Chacoan peccary</name>
    <dbReference type="NCBI Taxonomy" id="51154"/>
    <lineage>
        <taxon>Eukaryota</taxon>
        <taxon>Metazoa</taxon>
        <taxon>Chordata</taxon>
        <taxon>Craniata</taxon>
        <taxon>Vertebrata</taxon>
        <taxon>Euteleostomi</taxon>
        <taxon>Mammalia</taxon>
        <taxon>Eutheria</taxon>
        <taxon>Laurasiatheria</taxon>
        <taxon>Artiodactyla</taxon>
        <taxon>Suina</taxon>
        <taxon>Tayassuidae</taxon>
        <taxon>Catagonus</taxon>
    </lineage>
</organism>
<dbReference type="Gene3D" id="1.10.1410.20">
    <property type="entry name" value="2'-5'-oligoadenylate synthetase 1, domain 2"/>
    <property type="match status" value="1"/>
</dbReference>
<gene>
    <name evidence="7" type="primary">OASL</name>
</gene>